<sequence length="153" mass="17757">MPLLVVFLFRRILLLTVKIYFIVLVRKADVNLLQHQFRPPGNHHRIQPVQIHIPTSDLRQPHKLRPTPVVKQLQETGLVLLRKPTFPSTSSRTGTTHLPLLLFWLTKVSASDSWLWPRPDLIRFVDNSLTTGTTKMFVYILYLGVHGYTRTTK</sequence>
<dbReference type="EMBL" id="HBUE01190375">
    <property type="protein sequence ID" value="CAG6524870.1"/>
    <property type="molecule type" value="Transcribed_RNA"/>
</dbReference>
<proteinExistence type="predicted"/>
<accession>A0A8D8GYK7</accession>
<dbReference type="EMBL" id="HBUE01296257">
    <property type="protein sequence ID" value="CAG6576559.1"/>
    <property type="molecule type" value="Transcribed_RNA"/>
</dbReference>
<dbReference type="AlphaFoldDB" id="A0A8D8GYK7"/>
<reference evidence="1" key="1">
    <citation type="submission" date="2021-05" db="EMBL/GenBank/DDBJ databases">
        <authorList>
            <person name="Alioto T."/>
            <person name="Alioto T."/>
            <person name="Gomez Garrido J."/>
        </authorList>
    </citation>
    <scope>NUCLEOTIDE SEQUENCE</scope>
</reference>
<name>A0A8D8GYK7_CULPI</name>
<organism evidence="1">
    <name type="scientific">Culex pipiens</name>
    <name type="common">House mosquito</name>
    <dbReference type="NCBI Taxonomy" id="7175"/>
    <lineage>
        <taxon>Eukaryota</taxon>
        <taxon>Metazoa</taxon>
        <taxon>Ecdysozoa</taxon>
        <taxon>Arthropoda</taxon>
        <taxon>Hexapoda</taxon>
        <taxon>Insecta</taxon>
        <taxon>Pterygota</taxon>
        <taxon>Neoptera</taxon>
        <taxon>Endopterygota</taxon>
        <taxon>Diptera</taxon>
        <taxon>Nematocera</taxon>
        <taxon>Culicoidea</taxon>
        <taxon>Culicidae</taxon>
        <taxon>Culicinae</taxon>
        <taxon>Culicini</taxon>
        <taxon>Culex</taxon>
        <taxon>Culex</taxon>
    </lineage>
</organism>
<protein>
    <submittedName>
        <fullName evidence="1">(northern house mosquito) hypothetical protein</fullName>
    </submittedName>
</protein>
<evidence type="ECO:0000313" key="1">
    <source>
        <dbReference type="EMBL" id="CAG6524870.1"/>
    </source>
</evidence>